<evidence type="ECO:0000313" key="2">
    <source>
        <dbReference type="EMBL" id="KAK7072919.1"/>
    </source>
</evidence>
<accession>A0AAN8X6H4</accession>
<name>A0AAN8X6H4_HALRR</name>
<organism evidence="2 3">
    <name type="scientific">Halocaridina rubra</name>
    <name type="common">Hawaiian red shrimp</name>
    <dbReference type="NCBI Taxonomy" id="373956"/>
    <lineage>
        <taxon>Eukaryota</taxon>
        <taxon>Metazoa</taxon>
        <taxon>Ecdysozoa</taxon>
        <taxon>Arthropoda</taxon>
        <taxon>Crustacea</taxon>
        <taxon>Multicrustacea</taxon>
        <taxon>Malacostraca</taxon>
        <taxon>Eumalacostraca</taxon>
        <taxon>Eucarida</taxon>
        <taxon>Decapoda</taxon>
        <taxon>Pleocyemata</taxon>
        <taxon>Caridea</taxon>
        <taxon>Atyoidea</taxon>
        <taxon>Atyidae</taxon>
        <taxon>Halocaridina</taxon>
    </lineage>
</organism>
<feature type="region of interest" description="Disordered" evidence="1">
    <location>
        <begin position="199"/>
        <end position="304"/>
    </location>
</feature>
<dbReference type="Gene3D" id="1.10.10.60">
    <property type="entry name" value="Homeodomain-like"/>
    <property type="match status" value="1"/>
</dbReference>
<gene>
    <name evidence="2" type="ORF">SK128_013621</name>
</gene>
<evidence type="ECO:0000256" key="1">
    <source>
        <dbReference type="SAM" id="MobiDB-lite"/>
    </source>
</evidence>
<proteinExistence type="predicted"/>
<dbReference type="EMBL" id="JAXCGZ010013304">
    <property type="protein sequence ID" value="KAK7072919.1"/>
    <property type="molecule type" value="Genomic_DNA"/>
</dbReference>
<dbReference type="Proteomes" id="UP001381693">
    <property type="component" value="Unassembled WGS sequence"/>
</dbReference>
<keyword evidence="3" id="KW-1185">Reference proteome</keyword>
<dbReference type="AlphaFoldDB" id="A0AAN8X6H4"/>
<protein>
    <submittedName>
        <fullName evidence="2">Uncharacterized protein</fullName>
    </submittedName>
</protein>
<sequence length="665" mass="73819">MKSIYTKAEVKLSTVVPVFGNIYIHCSVLSFKKIFRSEPDLYEGRPVMECLYKHTSKEKTSILLHTDAWRFQSTKEISISLGMSTSSLSNIVEGRVLPKKPSITRSLAGSYVSVKEKGISSTKENAMDGGRLTAASVPIGGTPFTLRQKADILQTMESLGTKNLCEVSKKLKVSVSSLSKIVREKSIIQMAFKGIHNHVNKSNGETQKSEAGRFSNPERSINKNSSIRTTSGKSSTNRSLGETLRSDAERFTSTVRSFSQKPSARRSLGNSSTKESSSGRILTRKTKASGSVGAGSSLKSNSVVDKGNFKRNSLITRSAKMTPKTDKMALRKTKSDETRICKYVNDDAIVKKFKNSVVSKTSSVNKNISAKKALKDAYTPITKKYPKTSDAILKSSKKAGSTKKVDFLEDVFGDTDQQSMKNETVKLECSINSCYKVTPAKRHYRSIENEEEMDTEGHDPAQFNFSTPISKSNTANYQLNLTTIKAKGSQTNVAKSQNNQNIIRSNARKALHHQTPFKNNKTDSDKSLRSFFTIPSPEHLPTNRSSFGPLSFHIPSPKHFPLKQKLRNVVSFFRNKTARDPDTPLWDKSAIDKVFQSDIMISCKDKKKSSPKKSPVKNTRQELMEALLVLKKALKSEEGPPLWLSYAIASLFRDAQLLNVNSNDV</sequence>
<feature type="compositionally biased region" description="Polar residues" evidence="1">
    <location>
        <begin position="251"/>
        <end position="280"/>
    </location>
</feature>
<feature type="compositionally biased region" description="Polar residues" evidence="1">
    <location>
        <begin position="217"/>
        <end position="240"/>
    </location>
</feature>
<evidence type="ECO:0000313" key="3">
    <source>
        <dbReference type="Proteomes" id="UP001381693"/>
    </source>
</evidence>
<comment type="caution">
    <text evidence="2">The sequence shown here is derived from an EMBL/GenBank/DDBJ whole genome shotgun (WGS) entry which is preliminary data.</text>
</comment>
<reference evidence="2 3" key="1">
    <citation type="submission" date="2023-11" db="EMBL/GenBank/DDBJ databases">
        <title>Halocaridina rubra genome assembly.</title>
        <authorList>
            <person name="Smith C."/>
        </authorList>
    </citation>
    <scope>NUCLEOTIDE SEQUENCE [LARGE SCALE GENOMIC DNA]</scope>
    <source>
        <strain evidence="2">EP-1</strain>
        <tissue evidence="2">Whole</tissue>
    </source>
</reference>